<dbReference type="NCBIfam" id="TIGR03011">
    <property type="entry name" value="sulf_tusB_dsrH"/>
    <property type="match status" value="1"/>
</dbReference>
<reference evidence="1 2" key="1">
    <citation type="journal article" date="2013" name="Genome Announc.">
        <title>Draft Genome Sequence of the Methanotrophic Gammaproteobacterium Methyloglobulus morosus DSM 22980 Strain KoM1.</title>
        <authorList>
            <person name="Poehlein A."/>
            <person name="Deutzmann J.S."/>
            <person name="Daniel R."/>
            <person name="Simeonova D.D."/>
        </authorList>
    </citation>
    <scope>NUCLEOTIDE SEQUENCE [LARGE SCALE GENOMIC DNA]</scope>
    <source>
        <strain evidence="1 2">KoM1</strain>
    </source>
</reference>
<dbReference type="Pfam" id="PF04077">
    <property type="entry name" value="DsrH"/>
    <property type="match status" value="1"/>
</dbReference>
<sequence length="96" mass="10328">MLHLIFQSPVDKAVLDRMASGDVAVFLDSAVLSVLKNGKIAGLLSNKLNSNRFCVLSEDMKARGILAVELMAGLEVIDYPGLVNLTVENPLIASWS</sequence>
<protein>
    <submittedName>
        <fullName evidence="1">Sulfur relay protein TusB/DsrH</fullName>
    </submittedName>
</protein>
<proteinExistence type="predicted"/>
<accession>V5DZX4</accession>
<gene>
    <name evidence="1" type="ORF">MGMO_45c00830</name>
</gene>
<dbReference type="eggNOG" id="COG2168">
    <property type="taxonomic scope" value="Bacteria"/>
</dbReference>
<evidence type="ECO:0000313" key="1">
    <source>
        <dbReference type="EMBL" id="ESS72851.1"/>
    </source>
</evidence>
<comment type="caution">
    <text evidence="1">The sequence shown here is derived from an EMBL/GenBank/DDBJ whole genome shotgun (WGS) entry which is preliminary data.</text>
</comment>
<dbReference type="PATRIC" id="fig|1116472.3.peg.1405"/>
<dbReference type="SUPFAM" id="SSF75169">
    <property type="entry name" value="DsrEFH-like"/>
    <property type="match status" value="1"/>
</dbReference>
<dbReference type="InterPro" id="IPR007215">
    <property type="entry name" value="Sulphur_relay_TusB/DsrH"/>
</dbReference>
<dbReference type="InterPro" id="IPR027396">
    <property type="entry name" value="DsrEFH-like"/>
</dbReference>
<dbReference type="RefSeq" id="WP_023494224.1">
    <property type="nucleotide sequence ID" value="NZ_AYLO01000044.1"/>
</dbReference>
<dbReference type="Gene3D" id="3.40.1260.10">
    <property type="entry name" value="DsrEFH-like"/>
    <property type="match status" value="1"/>
</dbReference>
<dbReference type="STRING" id="1116472.MGMO_45c00830"/>
<dbReference type="AlphaFoldDB" id="V5DZX4"/>
<name>V5DZX4_9GAMM</name>
<dbReference type="GO" id="GO:0005737">
    <property type="term" value="C:cytoplasm"/>
    <property type="evidence" value="ECO:0007669"/>
    <property type="project" value="InterPro"/>
</dbReference>
<dbReference type="EMBL" id="AYLO01000044">
    <property type="protein sequence ID" value="ESS72851.1"/>
    <property type="molecule type" value="Genomic_DNA"/>
</dbReference>
<dbReference type="OrthoDB" id="9795117at2"/>
<evidence type="ECO:0000313" key="2">
    <source>
        <dbReference type="Proteomes" id="UP000017842"/>
    </source>
</evidence>
<keyword evidence="2" id="KW-1185">Reference proteome</keyword>
<dbReference type="Proteomes" id="UP000017842">
    <property type="component" value="Unassembled WGS sequence"/>
</dbReference>
<organism evidence="1 2">
    <name type="scientific">Methyloglobulus morosus KoM1</name>
    <dbReference type="NCBI Taxonomy" id="1116472"/>
    <lineage>
        <taxon>Bacteria</taxon>
        <taxon>Pseudomonadati</taxon>
        <taxon>Pseudomonadota</taxon>
        <taxon>Gammaproteobacteria</taxon>
        <taxon>Methylococcales</taxon>
        <taxon>Methylococcaceae</taxon>
        <taxon>Methyloglobulus</taxon>
    </lineage>
</organism>
<dbReference type="GO" id="GO:0002143">
    <property type="term" value="P:tRNA wobble position uridine thiolation"/>
    <property type="evidence" value="ECO:0007669"/>
    <property type="project" value="InterPro"/>
</dbReference>